<gene>
    <name evidence="7" type="ORF">BZ3500_MVSOF-1268-A1-R1_CHR1-3G01866</name>
</gene>
<dbReference type="Pfam" id="PF10312">
    <property type="entry name" value="Cactin_mid"/>
    <property type="match status" value="1"/>
</dbReference>
<dbReference type="PANTHER" id="PTHR21737:SF4">
    <property type="entry name" value="SPLICING FACTOR CACTIN"/>
    <property type="match status" value="1"/>
</dbReference>
<sequence>MAESESDSRDRHRDRDSHRDRHRDRDSHRDRHRDREDRDRSHKHHSTSSTRRRSASPSSHDRDRERDSHRHSSSSKRSKHEAEHDRHRSSSHRDRDRDRDGRGDRDGDDDRDRGRHHQNSSSTPRESSAERAARKAERKARKAALEQDARQLVAETSFYSASDNPFHDANLGDKFVWGKKKEKEKKMGMTPEEAMKRDRERAIESKLEIERLNQRRAEREQEMLLREEEQMRAARMAESAQMSAWIDREDDFHLEQAKKRAEIRVRERRAKPIDFLALNLKWSQPPLQEGDEGFEEQEEDEGEGLDVDLEEPYTIFDNLILEDAKELHEDIKMYLSLEKSEQNLEFWRSLLIVSSSSLEALNEERAIGATAYAKQTQANASVKGEITRLLSGKSLDQLVTLQNQVQSKLSSGEPVDVEYWEGLLKELVVWKAKAKLRDMHEVVLANRLEQLRKKQRDEAARQAEEVKKALASGLNPDDEDEDQDMEDEDDQAMHLSRPAGPEPWSEDLEPIQFDTVPSELRSCAVVDAAEERAALQAARLKVVQTRFVTKTRAPNEVGGVQQSAQEAAIYQAAIGQGFGDEEELFTGEIEMNKQAYSWEDKYRPRKPRYFNKVMAGYEWNRYNQAHYDSDNPPPKVVIGYKFHIIYSDLVDKTKTPQWRIIKDKDNPEMATILFSAGPPYEDLAFRIVNKKMEHSSKRGFRSSFDRGVLQLHFTFRRNFYRK</sequence>
<feature type="domain" description="Splicing factor cactin central" evidence="6">
    <location>
        <begin position="235"/>
        <end position="440"/>
    </location>
</feature>
<accession>A0A2X0KHA5</accession>
<comment type="similarity">
    <text evidence="1">Belongs to the CACTIN family.</text>
</comment>
<protein>
    <recommendedName>
        <fullName evidence="2">Splicing factor Cactin</fullName>
    </recommendedName>
</protein>
<reference evidence="8" key="1">
    <citation type="submission" date="2016-10" db="EMBL/GenBank/DDBJ databases">
        <authorList>
            <person name="Jeantristanb JTB J.-T."/>
            <person name="Ricardo R."/>
        </authorList>
    </citation>
    <scope>NUCLEOTIDE SEQUENCE [LARGE SCALE GENOMIC DNA]</scope>
</reference>
<dbReference type="EMBL" id="FMWP01000014">
    <property type="protein sequence ID" value="SCZ90246.1"/>
    <property type="molecule type" value="Genomic_DNA"/>
</dbReference>
<evidence type="ECO:0000256" key="3">
    <source>
        <dbReference type="SAM" id="Coils"/>
    </source>
</evidence>
<proteinExistence type="inferred from homology"/>
<keyword evidence="3" id="KW-0175">Coiled coil</keyword>
<feature type="compositionally biased region" description="Acidic residues" evidence="4">
    <location>
        <begin position="289"/>
        <end position="305"/>
    </location>
</feature>
<evidence type="ECO:0000256" key="2">
    <source>
        <dbReference type="ARBA" id="ARBA00034534"/>
    </source>
</evidence>
<dbReference type="GO" id="GO:0045292">
    <property type="term" value="P:mRNA cis splicing, via spliceosome"/>
    <property type="evidence" value="ECO:0007669"/>
    <property type="project" value="TreeGrafter"/>
</dbReference>
<keyword evidence="8" id="KW-1185">Reference proteome</keyword>
<feature type="coiled-coil region" evidence="3">
    <location>
        <begin position="195"/>
        <end position="237"/>
    </location>
</feature>
<dbReference type="GO" id="GO:0005737">
    <property type="term" value="C:cytoplasm"/>
    <property type="evidence" value="ECO:0007669"/>
    <property type="project" value="TreeGrafter"/>
</dbReference>
<feature type="domain" description="Splicing factor Cactin C-terminal" evidence="5">
    <location>
        <begin position="598"/>
        <end position="722"/>
    </location>
</feature>
<feature type="region of interest" description="Disordered" evidence="4">
    <location>
        <begin position="455"/>
        <end position="508"/>
    </location>
</feature>
<evidence type="ECO:0000313" key="7">
    <source>
        <dbReference type="EMBL" id="SCZ90246.1"/>
    </source>
</evidence>
<dbReference type="InterPro" id="IPR019134">
    <property type="entry name" value="Cactin_C"/>
</dbReference>
<evidence type="ECO:0000313" key="8">
    <source>
        <dbReference type="Proteomes" id="UP000249723"/>
    </source>
</evidence>
<feature type="compositionally biased region" description="Basic and acidic residues" evidence="4">
    <location>
        <begin position="59"/>
        <end position="70"/>
    </location>
</feature>
<name>A0A2X0KHA5_9BASI</name>
<evidence type="ECO:0000259" key="6">
    <source>
        <dbReference type="Pfam" id="PF10312"/>
    </source>
</evidence>
<evidence type="ECO:0000256" key="1">
    <source>
        <dbReference type="ARBA" id="ARBA00006895"/>
    </source>
</evidence>
<dbReference type="PANTHER" id="PTHR21737">
    <property type="entry name" value="POLYGLUTAMINE BINDING PROTEIN 1/MARVEL MEMBRANE-ASSOCIATING DOMAIN CONTAINING 3"/>
    <property type="match status" value="1"/>
</dbReference>
<feature type="region of interest" description="Disordered" evidence="4">
    <location>
        <begin position="1"/>
        <end position="147"/>
    </location>
</feature>
<dbReference type="OrthoDB" id="265955at2759"/>
<dbReference type="Pfam" id="PF09732">
    <property type="entry name" value="CactinC_cactus"/>
    <property type="match status" value="1"/>
</dbReference>
<evidence type="ECO:0000256" key="4">
    <source>
        <dbReference type="SAM" id="MobiDB-lite"/>
    </source>
</evidence>
<feature type="compositionally biased region" description="Basic and acidic residues" evidence="4">
    <location>
        <begin position="1"/>
        <end position="40"/>
    </location>
</feature>
<dbReference type="InterPro" id="IPR018816">
    <property type="entry name" value="Cactin_central"/>
</dbReference>
<dbReference type="SMART" id="SM01050">
    <property type="entry name" value="CactinC_cactus"/>
    <property type="match status" value="1"/>
</dbReference>
<evidence type="ECO:0000259" key="5">
    <source>
        <dbReference type="Pfam" id="PF09732"/>
    </source>
</evidence>
<feature type="compositionally biased region" description="Basic and acidic residues" evidence="4">
    <location>
        <begin position="80"/>
        <end position="113"/>
    </location>
</feature>
<feature type="region of interest" description="Disordered" evidence="4">
    <location>
        <begin position="286"/>
        <end position="305"/>
    </location>
</feature>
<dbReference type="GO" id="GO:0005681">
    <property type="term" value="C:spliceosomal complex"/>
    <property type="evidence" value="ECO:0007669"/>
    <property type="project" value="TreeGrafter"/>
</dbReference>
<organism evidence="7 8">
    <name type="scientific">Microbotryum saponariae</name>
    <dbReference type="NCBI Taxonomy" id="289078"/>
    <lineage>
        <taxon>Eukaryota</taxon>
        <taxon>Fungi</taxon>
        <taxon>Dikarya</taxon>
        <taxon>Basidiomycota</taxon>
        <taxon>Pucciniomycotina</taxon>
        <taxon>Microbotryomycetes</taxon>
        <taxon>Microbotryales</taxon>
        <taxon>Microbotryaceae</taxon>
        <taxon>Microbotryum</taxon>
    </lineage>
</organism>
<dbReference type="Proteomes" id="UP000249723">
    <property type="component" value="Unassembled WGS sequence"/>
</dbReference>
<dbReference type="STRING" id="289078.A0A2X0KHA5"/>
<feature type="compositionally biased region" description="Acidic residues" evidence="4">
    <location>
        <begin position="476"/>
        <end position="490"/>
    </location>
</feature>
<feature type="compositionally biased region" description="Basic residues" evidence="4">
    <location>
        <begin position="41"/>
        <end position="54"/>
    </location>
</feature>
<feature type="compositionally biased region" description="Basic and acidic residues" evidence="4">
    <location>
        <begin position="455"/>
        <end position="468"/>
    </location>
</feature>
<dbReference type="AlphaFoldDB" id="A0A2X0KHA5"/>